<sequence length="133" mass="12987">MNADNSNVGVGGATSTAAGAAQGGSGPGGGNRNGWLWVNWGLALATVPAAAIVMLFALGAVMSTDGCSERSCPNLGHGGIDFGVAFYGAPAVAVVVIVISLFTAKRRGGIAVPLCGWALLIADVVLMAASVSG</sequence>
<organism evidence="2 3">
    <name type="scientific">Mycobacterium malmoense</name>
    <dbReference type="NCBI Taxonomy" id="1780"/>
    <lineage>
        <taxon>Bacteria</taxon>
        <taxon>Bacillati</taxon>
        <taxon>Actinomycetota</taxon>
        <taxon>Actinomycetes</taxon>
        <taxon>Mycobacteriales</taxon>
        <taxon>Mycobacteriaceae</taxon>
        <taxon>Mycobacterium</taxon>
    </lineage>
</organism>
<feature type="transmembrane region" description="Helical" evidence="1">
    <location>
        <begin position="110"/>
        <end position="131"/>
    </location>
</feature>
<comment type="caution">
    <text evidence="2">The sequence shown here is derived from an EMBL/GenBank/DDBJ whole genome shotgun (WGS) entry which is preliminary data.</text>
</comment>
<gene>
    <name evidence="2" type="ORF">A5677_09060</name>
</gene>
<proteinExistence type="predicted"/>
<accession>A0A1B9CH78</accession>
<feature type="transmembrane region" description="Helical" evidence="1">
    <location>
        <begin position="82"/>
        <end position="104"/>
    </location>
</feature>
<dbReference type="OrthoDB" id="4762660at2"/>
<evidence type="ECO:0000313" key="3">
    <source>
        <dbReference type="Proteomes" id="UP000092683"/>
    </source>
</evidence>
<dbReference type="RefSeq" id="WP_065444481.1">
    <property type="nucleotide sequence ID" value="NZ_MBEA01000131.1"/>
</dbReference>
<dbReference type="EMBL" id="MBEE01000290">
    <property type="protein sequence ID" value="OCB41542.1"/>
    <property type="molecule type" value="Genomic_DNA"/>
</dbReference>
<protein>
    <submittedName>
        <fullName evidence="2">Uncharacterized protein</fullName>
    </submittedName>
</protein>
<dbReference type="Proteomes" id="UP000092683">
    <property type="component" value="Unassembled WGS sequence"/>
</dbReference>
<keyword evidence="1" id="KW-0472">Membrane</keyword>
<evidence type="ECO:0000313" key="2">
    <source>
        <dbReference type="EMBL" id="OCB41542.1"/>
    </source>
</evidence>
<name>A0A1B9CH78_MYCMA</name>
<keyword evidence="1" id="KW-0812">Transmembrane</keyword>
<evidence type="ECO:0000256" key="1">
    <source>
        <dbReference type="SAM" id="Phobius"/>
    </source>
</evidence>
<feature type="transmembrane region" description="Helical" evidence="1">
    <location>
        <begin position="37"/>
        <end position="61"/>
    </location>
</feature>
<keyword evidence="1" id="KW-1133">Transmembrane helix</keyword>
<reference evidence="2 3" key="1">
    <citation type="submission" date="2016-06" db="EMBL/GenBank/DDBJ databases">
        <authorList>
            <person name="Kjaerup R.B."/>
            <person name="Dalgaard T.S."/>
            <person name="Juul-Madsen H.R."/>
        </authorList>
    </citation>
    <scope>NUCLEOTIDE SEQUENCE [LARGE SCALE GENOMIC DNA]</scope>
    <source>
        <strain evidence="2 3">E3012</strain>
    </source>
</reference>
<dbReference type="AlphaFoldDB" id="A0A1B9CH78"/>